<feature type="region of interest" description="Disordered" evidence="1">
    <location>
        <begin position="49"/>
        <end position="102"/>
    </location>
</feature>
<evidence type="ECO:0000313" key="3">
    <source>
        <dbReference type="Proteomes" id="UP001163823"/>
    </source>
</evidence>
<evidence type="ECO:0000256" key="1">
    <source>
        <dbReference type="SAM" id="MobiDB-lite"/>
    </source>
</evidence>
<keyword evidence="2" id="KW-0812">Transmembrane</keyword>
<dbReference type="Proteomes" id="UP001163823">
    <property type="component" value="Chromosome 14"/>
</dbReference>
<evidence type="ECO:0000313" key="2">
    <source>
        <dbReference type="EMBL" id="KAJ7944411.1"/>
    </source>
</evidence>
<dbReference type="EMBL" id="JARAOO010000014">
    <property type="protein sequence ID" value="KAJ7944411.1"/>
    <property type="molecule type" value="Genomic_DNA"/>
</dbReference>
<organism evidence="2 3">
    <name type="scientific">Quillaja saponaria</name>
    <name type="common">Soap bark tree</name>
    <dbReference type="NCBI Taxonomy" id="32244"/>
    <lineage>
        <taxon>Eukaryota</taxon>
        <taxon>Viridiplantae</taxon>
        <taxon>Streptophyta</taxon>
        <taxon>Embryophyta</taxon>
        <taxon>Tracheophyta</taxon>
        <taxon>Spermatophyta</taxon>
        <taxon>Magnoliopsida</taxon>
        <taxon>eudicotyledons</taxon>
        <taxon>Gunneridae</taxon>
        <taxon>Pentapetalae</taxon>
        <taxon>rosids</taxon>
        <taxon>fabids</taxon>
        <taxon>Fabales</taxon>
        <taxon>Quillajaceae</taxon>
        <taxon>Quillaja</taxon>
    </lineage>
</organism>
<dbReference type="KEGG" id="qsa:O6P43_033810"/>
<keyword evidence="2" id="KW-0472">Membrane</keyword>
<comment type="caution">
    <text evidence="2">The sequence shown here is derived from an EMBL/GenBank/DDBJ whole genome shotgun (WGS) entry which is preliminary data.</text>
</comment>
<reference evidence="2" key="1">
    <citation type="journal article" date="2023" name="Science">
        <title>Elucidation of the pathway for biosynthesis of saponin adjuvants from the soapbark tree.</title>
        <authorList>
            <person name="Reed J."/>
            <person name="Orme A."/>
            <person name="El-Demerdash A."/>
            <person name="Owen C."/>
            <person name="Martin L.B.B."/>
            <person name="Misra R.C."/>
            <person name="Kikuchi S."/>
            <person name="Rejzek M."/>
            <person name="Martin A.C."/>
            <person name="Harkess A."/>
            <person name="Leebens-Mack J."/>
            <person name="Louveau T."/>
            <person name="Stephenson M.J."/>
            <person name="Osbourn A."/>
        </authorList>
    </citation>
    <scope>NUCLEOTIDE SEQUENCE</scope>
    <source>
        <strain evidence="2">S10</strain>
    </source>
</reference>
<protein>
    <submittedName>
        <fullName evidence="2">Transmembrane protein</fullName>
    </submittedName>
</protein>
<name>A0AAD7P6Y4_QUISA</name>
<proteinExistence type="predicted"/>
<gene>
    <name evidence="2" type="ORF">O6P43_033810</name>
</gene>
<accession>A0AAD7P6Y4</accession>
<dbReference type="AlphaFoldDB" id="A0AAD7P6Y4"/>
<keyword evidence="3" id="KW-1185">Reference proteome</keyword>
<sequence length="102" mass="11396">MAQNLLFISFTSIFFVFIFQSQNLLLISFTSNHIHNQLYQKETRNMRNHGGDIITNVFPPAPPTHQVVGGASPRPPSPSHGINDFRPTAPGHSPGDWRSTQN</sequence>